<comment type="caution">
    <text evidence="6">The sequence shown here is derived from an EMBL/GenBank/DDBJ whole genome shotgun (WGS) entry which is preliminary data.</text>
</comment>
<name>A0ABW4F657_9PSEU</name>
<dbReference type="CDD" id="cd00056">
    <property type="entry name" value="ENDO3c"/>
    <property type="match status" value="1"/>
</dbReference>
<accession>A0ABW4F657</accession>
<gene>
    <name evidence="6" type="ORF">ACFSJD_29900</name>
</gene>
<dbReference type="SMART" id="SM00478">
    <property type="entry name" value="ENDO3c"/>
    <property type="match status" value="1"/>
</dbReference>
<keyword evidence="3" id="KW-0227">DNA damage</keyword>
<dbReference type="SUPFAM" id="SSF48150">
    <property type="entry name" value="DNA-glycosylase"/>
    <property type="match status" value="1"/>
</dbReference>
<evidence type="ECO:0000256" key="3">
    <source>
        <dbReference type="ARBA" id="ARBA00022763"/>
    </source>
</evidence>
<evidence type="ECO:0000313" key="7">
    <source>
        <dbReference type="Proteomes" id="UP001597114"/>
    </source>
</evidence>
<organism evidence="6 7">
    <name type="scientific">Pseudonocardia yunnanensis</name>
    <dbReference type="NCBI Taxonomy" id="58107"/>
    <lineage>
        <taxon>Bacteria</taxon>
        <taxon>Bacillati</taxon>
        <taxon>Actinomycetota</taxon>
        <taxon>Actinomycetes</taxon>
        <taxon>Pseudonocardiales</taxon>
        <taxon>Pseudonocardiaceae</taxon>
        <taxon>Pseudonocardia</taxon>
    </lineage>
</organism>
<dbReference type="InterPro" id="IPR011257">
    <property type="entry name" value="DNA_glycosylase"/>
</dbReference>
<dbReference type="InterPro" id="IPR003265">
    <property type="entry name" value="HhH-GPD_domain"/>
</dbReference>
<evidence type="ECO:0000256" key="2">
    <source>
        <dbReference type="ARBA" id="ARBA00012000"/>
    </source>
</evidence>
<evidence type="ECO:0000256" key="1">
    <source>
        <dbReference type="ARBA" id="ARBA00000086"/>
    </source>
</evidence>
<dbReference type="Pfam" id="PF00730">
    <property type="entry name" value="HhH-GPD"/>
    <property type="match status" value="1"/>
</dbReference>
<dbReference type="PANTHER" id="PTHR43003">
    <property type="entry name" value="DNA-3-METHYLADENINE GLYCOSYLASE"/>
    <property type="match status" value="1"/>
</dbReference>
<keyword evidence="4" id="KW-0234">DNA repair</keyword>
<dbReference type="RefSeq" id="WP_344722316.1">
    <property type="nucleotide sequence ID" value="NZ_BAAAUS010000011.1"/>
</dbReference>
<dbReference type="InterPro" id="IPR051912">
    <property type="entry name" value="Alkylbase_DNA_Glycosylase/TA"/>
</dbReference>
<evidence type="ECO:0000259" key="5">
    <source>
        <dbReference type="SMART" id="SM00478"/>
    </source>
</evidence>
<dbReference type="Proteomes" id="UP001597114">
    <property type="component" value="Unassembled WGS sequence"/>
</dbReference>
<proteinExistence type="predicted"/>
<dbReference type="PANTHER" id="PTHR43003:SF5">
    <property type="entry name" value="DNA-3-METHYLADENINE GLYCOSYLASE"/>
    <property type="match status" value="1"/>
</dbReference>
<comment type="catalytic activity">
    <reaction evidence="1">
        <text>Hydrolysis of alkylated DNA, releasing 3-methyladenine, 3-methylguanine, 7-methylguanine and 7-methyladenine.</text>
        <dbReference type="EC" id="3.2.2.21"/>
    </reaction>
</comment>
<protein>
    <recommendedName>
        <fullName evidence="2">DNA-3-methyladenine glycosylase II</fullName>
        <ecNumber evidence="2">3.2.2.21</ecNumber>
    </recommendedName>
</protein>
<feature type="domain" description="HhH-GPD" evidence="5">
    <location>
        <begin position="63"/>
        <end position="216"/>
    </location>
</feature>
<evidence type="ECO:0000313" key="6">
    <source>
        <dbReference type="EMBL" id="MFD1521744.1"/>
    </source>
</evidence>
<sequence length="241" mass="26030">MSSQRDGRAPTTGTFAHEYESLAELDPIFASLIDIHGHPNPFEWHDGGRTGSSLFAALVLHIVSQRVSATAAFRVFDRIAVAGGGNPSPDSLLALGLDGLRNAGLSWAKASYLEDLATRQRAGLLDVERMAARSDSDVITTLTAVRGIGLWTAQMFLMRQLHRPDVLPAGDTGIRRAVQLCWGLGTFPTIDDVARRATAWTPRRSFAAGLLWRSLCPPGVASDQKERALLRESGRAEATAD</sequence>
<evidence type="ECO:0000256" key="4">
    <source>
        <dbReference type="ARBA" id="ARBA00023204"/>
    </source>
</evidence>
<dbReference type="Gene3D" id="1.10.1670.40">
    <property type="match status" value="1"/>
</dbReference>
<reference evidence="7" key="1">
    <citation type="journal article" date="2019" name="Int. J. Syst. Evol. Microbiol.">
        <title>The Global Catalogue of Microorganisms (GCM) 10K type strain sequencing project: providing services to taxonomists for standard genome sequencing and annotation.</title>
        <authorList>
            <consortium name="The Broad Institute Genomics Platform"/>
            <consortium name="The Broad Institute Genome Sequencing Center for Infectious Disease"/>
            <person name="Wu L."/>
            <person name="Ma J."/>
        </authorList>
    </citation>
    <scope>NUCLEOTIDE SEQUENCE [LARGE SCALE GENOMIC DNA]</scope>
    <source>
        <strain evidence="7">CCM 7043</strain>
    </source>
</reference>
<keyword evidence="7" id="KW-1185">Reference proteome</keyword>
<dbReference type="EC" id="3.2.2.21" evidence="2"/>
<dbReference type="EMBL" id="JBHUCO010000038">
    <property type="protein sequence ID" value="MFD1521744.1"/>
    <property type="molecule type" value="Genomic_DNA"/>
</dbReference>
<dbReference type="Gene3D" id="1.10.340.30">
    <property type="entry name" value="Hypothetical protein, domain 2"/>
    <property type="match status" value="1"/>
</dbReference>